<dbReference type="AlphaFoldDB" id="A0A8H3VBZ7"/>
<comment type="caution">
    <text evidence="2">The sequence shown here is derived from an EMBL/GenBank/DDBJ whole genome shotgun (WGS) entry which is preliminary data.</text>
</comment>
<reference evidence="2 3" key="1">
    <citation type="submission" date="2018-12" db="EMBL/GenBank/DDBJ databases">
        <title>Venturia inaequalis Genome Resource.</title>
        <authorList>
            <person name="Lichtner F.J."/>
        </authorList>
    </citation>
    <scope>NUCLEOTIDE SEQUENCE [LARGE SCALE GENOMIC DNA]</scope>
    <source>
        <strain evidence="2 3">120213</strain>
    </source>
</reference>
<proteinExistence type="predicted"/>
<evidence type="ECO:0000313" key="2">
    <source>
        <dbReference type="EMBL" id="KAE9987077.1"/>
    </source>
</evidence>
<dbReference type="Proteomes" id="UP000447873">
    <property type="component" value="Unassembled WGS sequence"/>
</dbReference>
<feature type="region of interest" description="Disordered" evidence="1">
    <location>
        <begin position="1"/>
        <end position="20"/>
    </location>
</feature>
<dbReference type="EMBL" id="WNWS01000022">
    <property type="protein sequence ID" value="KAE9987077.1"/>
    <property type="molecule type" value="Genomic_DNA"/>
</dbReference>
<accession>A0A8H3VBZ7</accession>
<organism evidence="2 3">
    <name type="scientific">Venturia inaequalis</name>
    <name type="common">Apple scab fungus</name>
    <dbReference type="NCBI Taxonomy" id="5025"/>
    <lineage>
        <taxon>Eukaryota</taxon>
        <taxon>Fungi</taxon>
        <taxon>Dikarya</taxon>
        <taxon>Ascomycota</taxon>
        <taxon>Pezizomycotina</taxon>
        <taxon>Dothideomycetes</taxon>
        <taxon>Pleosporomycetidae</taxon>
        <taxon>Venturiales</taxon>
        <taxon>Venturiaceae</taxon>
        <taxon>Venturia</taxon>
    </lineage>
</organism>
<evidence type="ECO:0000313" key="3">
    <source>
        <dbReference type="Proteomes" id="UP000447873"/>
    </source>
</evidence>
<gene>
    <name evidence="2" type="ORF">EG328_003859</name>
</gene>
<name>A0A8H3VBZ7_VENIN</name>
<evidence type="ECO:0000256" key="1">
    <source>
        <dbReference type="SAM" id="MobiDB-lite"/>
    </source>
</evidence>
<protein>
    <submittedName>
        <fullName evidence="2">Uncharacterized protein</fullName>
    </submittedName>
</protein>
<sequence>MACEKIQPWKPDYSPEAGDPSMVSYQEKKGAEIIADGGSAGPPVEEGVAAAKDTSVRAENRLCPHLKPITNPTLYRF</sequence>